<sequence length="53" mass="6390">MRYIELAEHEFKYNICIGSILYTLTRGIEEVKFKYNICIGSIFLHDYLTRLEE</sequence>
<dbReference type="EMBL" id="CACVAU010000050">
    <property type="protein sequence ID" value="CAA6816464.1"/>
    <property type="molecule type" value="Genomic_DNA"/>
</dbReference>
<gene>
    <name evidence="1" type="ORF">HELGO_WM4663</name>
</gene>
<name>A0A6S6TAX9_9BACT</name>
<proteinExistence type="predicted"/>
<protein>
    <submittedName>
        <fullName evidence="1">Uncharacterized protein</fullName>
    </submittedName>
</protein>
<dbReference type="AlphaFoldDB" id="A0A6S6TAX9"/>
<evidence type="ECO:0000313" key="1">
    <source>
        <dbReference type="EMBL" id="CAA6816464.1"/>
    </source>
</evidence>
<accession>A0A6S6TAX9</accession>
<reference evidence="1" key="1">
    <citation type="submission" date="2020-01" db="EMBL/GenBank/DDBJ databases">
        <authorList>
            <person name="Meier V. D."/>
            <person name="Meier V D."/>
        </authorList>
    </citation>
    <scope>NUCLEOTIDE SEQUENCE</scope>
    <source>
        <strain evidence="1">HLG_WM_MAG_05</strain>
    </source>
</reference>
<organism evidence="1">
    <name type="scientific">uncultured Sulfurovum sp</name>
    <dbReference type="NCBI Taxonomy" id="269237"/>
    <lineage>
        <taxon>Bacteria</taxon>
        <taxon>Pseudomonadati</taxon>
        <taxon>Campylobacterota</taxon>
        <taxon>Epsilonproteobacteria</taxon>
        <taxon>Campylobacterales</taxon>
        <taxon>Sulfurovaceae</taxon>
        <taxon>Sulfurovum</taxon>
        <taxon>environmental samples</taxon>
    </lineage>
</organism>